<reference evidence="1" key="1">
    <citation type="journal article" date="2021" name="Nat. Commun.">
        <title>Genetic determinants of endophytism in the Arabidopsis root mycobiome.</title>
        <authorList>
            <person name="Mesny F."/>
            <person name="Miyauchi S."/>
            <person name="Thiergart T."/>
            <person name="Pickel B."/>
            <person name="Atanasova L."/>
            <person name="Karlsson M."/>
            <person name="Huettel B."/>
            <person name="Barry K.W."/>
            <person name="Haridas S."/>
            <person name="Chen C."/>
            <person name="Bauer D."/>
            <person name="Andreopoulos W."/>
            <person name="Pangilinan J."/>
            <person name="LaButti K."/>
            <person name="Riley R."/>
            <person name="Lipzen A."/>
            <person name="Clum A."/>
            <person name="Drula E."/>
            <person name="Henrissat B."/>
            <person name="Kohler A."/>
            <person name="Grigoriev I.V."/>
            <person name="Martin F.M."/>
            <person name="Hacquard S."/>
        </authorList>
    </citation>
    <scope>NUCLEOTIDE SEQUENCE</scope>
    <source>
        <strain evidence="1">MPI-CAGE-CH-0230</strain>
    </source>
</reference>
<organism evidence="1 2">
    <name type="scientific">Microdochium trichocladiopsis</name>
    <dbReference type="NCBI Taxonomy" id="1682393"/>
    <lineage>
        <taxon>Eukaryota</taxon>
        <taxon>Fungi</taxon>
        <taxon>Dikarya</taxon>
        <taxon>Ascomycota</taxon>
        <taxon>Pezizomycotina</taxon>
        <taxon>Sordariomycetes</taxon>
        <taxon>Xylariomycetidae</taxon>
        <taxon>Xylariales</taxon>
        <taxon>Microdochiaceae</taxon>
        <taxon>Microdochium</taxon>
    </lineage>
</organism>
<dbReference type="EMBL" id="JAGTJQ010000007">
    <property type="protein sequence ID" value="KAH7027294.1"/>
    <property type="molecule type" value="Genomic_DNA"/>
</dbReference>
<dbReference type="GeneID" id="70186501"/>
<evidence type="ECO:0000313" key="1">
    <source>
        <dbReference type="EMBL" id="KAH7027294.1"/>
    </source>
</evidence>
<name>A0A9P9BNE0_9PEZI</name>
<sequence>MSPTAPAVQHELSDAPSYQAIGNSKYDQHNAEAQELLSIGSLAPSLDASVAGRAKAAILRIGIVMDLPEWTGALHGLNIIAPGRHGHHSARLIRHGHATRQISPHFPISRLLGGSTPVDEDETWVVRAELTVEWTRLCGVWVKAFDITELCLEWPARKEGFLAIMIPSLENELLGSCVRGVRATCCQSPGTSNSNTFKGSVQVLSLRKVCHCN</sequence>
<keyword evidence="2" id="KW-1185">Reference proteome</keyword>
<dbReference type="AlphaFoldDB" id="A0A9P9BNE0"/>
<accession>A0A9P9BNE0</accession>
<comment type="caution">
    <text evidence="1">The sequence shown here is derived from an EMBL/GenBank/DDBJ whole genome shotgun (WGS) entry which is preliminary data.</text>
</comment>
<proteinExistence type="predicted"/>
<gene>
    <name evidence="1" type="ORF">B0I36DRAFT_350851</name>
</gene>
<protein>
    <submittedName>
        <fullName evidence="1">Uncharacterized protein</fullName>
    </submittedName>
</protein>
<dbReference type="RefSeq" id="XP_046010093.1">
    <property type="nucleotide sequence ID" value="XM_046156955.1"/>
</dbReference>
<evidence type="ECO:0000313" key="2">
    <source>
        <dbReference type="Proteomes" id="UP000756346"/>
    </source>
</evidence>
<dbReference type="Proteomes" id="UP000756346">
    <property type="component" value="Unassembled WGS sequence"/>
</dbReference>